<dbReference type="SUPFAM" id="SSF48403">
    <property type="entry name" value="Ankyrin repeat"/>
    <property type="match status" value="1"/>
</dbReference>
<dbReference type="InterPro" id="IPR013785">
    <property type="entry name" value="Aldolase_TIM"/>
</dbReference>
<organism evidence="12">
    <name type="scientific">Cladocopium goreaui</name>
    <dbReference type="NCBI Taxonomy" id="2562237"/>
    <lineage>
        <taxon>Eukaryota</taxon>
        <taxon>Sar</taxon>
        <taxon>Alveolata</taxon>
        <taxon>Dinophyceae</taxon>
        <taxon>Suessiales</taxon>
        <taxon>Symbiodiniaceae</taxon>
        <taxon>Cladocopium</taxon>
    </lineage>
</organism>
<keyword evidence="2" id="KW-0004">4Fe-4S</keyword>
<dbReference type="OrthoDB" id="271553at2759"/>
<dbReference type="GO" id="GO:0046872">
    <property type="term" value="F:metal ion binding"/>
    <property type="evidence" value="ECO:0007669"/>
    <property type="project" value="UniProtKB-KW"/>
</dbReference>
<keyword evidence="14" id="KW-1185">Reference proteome</keyword>
<reference evidence="13 14" key="2">
    <citation type="submission" date="2024-05" db="EMBL/GenBank/DDBJ databases">
        <authorList>
            <person name="Chen Y."/>
            <person name="Shah S."/>
            <person name="Dougan E. K."/>
            <person name="Thang M."/>
            <person name="Chan C."/>
        </authorList>
    </citation>
    <scope>NUCLEOTIDE SEQUENCE [LARGE SCALE GENOMIC DNA]</scope>
</reference>
<dbReference type="SFLD" id="SFLDF00284">
    <property type="entry name" value="tRNA_wybutosine-synthesizing"/>
    <property type="match status" value="1"/>
</dbReference>
<dbReference type="CDD" id="cd01335">
    <property type="entry name" value="Radical_SAM"/>
    <property type="match status" value="1"/>
</dbReference>
<accession>A0A9P1DUV8</accession>
<proteinExistence type="predicted"/>
<keyword evidence="8" id="KW-0456">Lyase</keyword>
<dbReference type="InterPro" id="IPR013917">
    <property type="entry name" value="tRNA_wybutosine-synth"/>
</dbReference>
<dbReference type="Pfam" id="PF04055">
    <property type="entry name" value="Radical_SAM"/>
    <property type="match status" value="1"/>
</dbReference>
<evidence type="ECO:0000256" key="8">
    <source>
        <dbReference type="ARBA" id="ARBA00023239"/>
    </source>
</evidence>
<dbReference type="GO" id="GO:0051539">
    <property type="term" value="F:4 iron, 4 sulfur cluster binding"/>
    <property type="evidence" value="ECO:0007669"/>
    <property type="project" value="UniProtKB-KW"/>
</dbReference>
<comment type="cofactor">
    <cofactor evidence="1">
        <name>[4Fe-4S] cluster</name>
        <dbReference type="ChEBI" id="CHEBI:49883"/>
    </cofactor>
</comment>
<dbReference type="EMBL" id="CAMXCT020006588">
    <property type="protein sequence ID" value="CAL1169868.1"/>
    <property type="molecule type" value="Genomic_DNA"/>
</dbReference>
<dbReference type="SFLD" id="SFLDS00029">
    <property type="entry name" value="Radical_SAM"/>
    <property type="match status" value="1"/>
</dbReference>
<protein>
    <recommendedName>
        <fullName evidence="11">Radical SAM core domain-containing protein</fullName>
    </recommendedName>
</protein>
<dbReference type="Pfam" id="PF12796">
    <property type="entry name" value="Ank_2"/>
    <property type="match status" value="1"/>
</dbReference>
<dbReference type="Gene3D" id="1.25.40.20">
    <property type="entry name" value="Ankyrin repeat-containing domain"/>
    <property type="match status" value="1"/>
</dbReference>
<dbReference type="PANTHER" id="PTHR13930">
    <property type="entry name" value="S-ADENOSYL-L-METHIONINE-DEPENDENT TRNA 4-DEMETHYLWYOSINE SYNTHASE"/>
    <property type="match status" value="1"/>
</dbReference>
<evidence type="ECO:0000256" key="4">
    <source>
        <dbReference type="ARBA" id="ARBA00022694"/>
    </source>
</evidence>
<evidence type="ECO:0000256" key="2">
    <source>
        <dbReference type="ARBA" id="ARBA00022485"/>
    </source>
</evidence>
<evidence type="ECO:0000256" key="1">
    <source>
        <dbReference type="ARBA" id="ARBA00001966"/>
    </source>
</evidence>
<name>A0A9P1DUV8_9DINO</name>
<evidence type="ECO:0000259" key="11">
    <source>
        <dbReference type="PROSITE" id="PS51918"/>
    </source>
</evidence>
<keyword evidence="5" id="KW-0479">Metal-binding</keyword>
<feature type="repeat" description="ANK" evidence="10">
    <location>
        <begin position="270"/>
        <end position="302"/>
    </location>
</feature>
<evidence type="ECO:0000313" key="12">
    <source>
        <dbReference type="EMBL" id="CAI4016493.1"/>
    </source>
</evidence>
<keyword evidence="10" id="KW-0040">ANK repeat</keyword>
<dbReference type="SFLD" id="SFLDG01071">
    <property type="entry name" value="tRNA_wybutosine-synthesizing"/>
    <property type="match status" value="1"/>
</dbReference>
<keyword evidence="7" id="KW-0411">Iron-sulfur</keyword>
<dbReference type="InterPro" id="IPR002110">
    <property type="entry name" value="Ankyrin_rpt"/>
</dbReference>
<dbReference type="PROSITE" id="PS51918">
    <property type="entry name" value="RADICAL_SAM"/>
    <property type="match status" value="1"/>
</dbReference>
<evidence type="ECO:0000256" key="5">
    <source>
        <dbReference type="ARBA" id="ARBA00022723"/>
    </source>
</evidence>
<dbReference type="SMART" id="SM00248">
    <property type="entry name" value="ANK"/>
    <property type="match status" value="4"/>
</dbReference>
<dbReference type="AlphaFoldDB" id="A0A9P1DUV8"/>
<keyword evidence="4" id="KW-0819">tRNA processing</keyword>
<dbReference type="InterPro" id="IPR036770">
    <property type="entry name" value="Ankyrin_rpt-contain_sf"/>
</dbReference>
<dbReference type="GO" id="GO:0008033">
    <property type="term" value="P:tRNA processing"/>
    <property type="evidence" value="ECO:0007669"/>
    <property type="project" value="UniProtKB-KW"/>
</dbReference>
<dbReference type="PROSITE" id="PS50088">
    <property type="entry name" value="ANK_REPEAT"/>
    <property type="match status" value="1"/>
</dbReference>
<dbReference type="Pfam" id="PF08608">
    <property type="entry name" value="Wyosine_form"/>
    <property type="match status" value="1"/>
</dbReference>
<reference evidence="12" key="1">
    <citation type="submission" date="2022-10" db="EMBL/GenBank/DDBJ databases">
        <authorList>
            <person name="Chen Y."/>
            <person name="Dougan E. K."/>
            <person name="Chan C."/>
            <person name="Rhodes N."/>
            <person name="Thang M."/>
        </authorList>
    </citation>
    <scope>NUCLEOTIDE SEQUENCE</scope>
</reference>
<comment type="caution">
    <text evidence="12">The sequence shown here is derived from an EMBL/GenBank/DDBJ whole genome shotgun (WGS) entry which is preliminary data.</text>
</comment>
<dbReference type="EMBL" id="CAMXCT030006588">
    <property type="protein sequence ID" value="CAL4803805.1"/>
    <property type="molecule type" value="Genomic_DNA"/>
</dbReference>
<dbReference type="EMBL" id="CAMXCT010006588">
    <property type="protein sequence ID" value="CAI4016493.1"/>
    <property type="molecule type" value="Genomic_DNA"/>
</dbReference>
<comment type="catalytic activity">
    <reaction evidence="9">
        <text>N(1)-methylguanosine(37) in tRNA(Phe) + pyruvate + S-adenosyl-L-methionine = 4-demethylwyosine(37) in tRNA(Phe) + 5'-deoxyadenosine + L-methionine + CO2 + H2O</text>
        <dbReference type="Rhea" id="RHEA:36347"/>
        <dbReference type="Rhea" id="RHEA-COMP:10164"/>
        <dbReference type="Rhea" id="RHEA-COMP:10165"/>
        <dbReference type="ChEBI" id="CHEBI:15361"/>
        <dbReference type="ChEBI" id="CHEBI:15377"/>
        <dbReference type="ChEBI" id="CHEBI:16526"/>
        <dbReference type="ChEBI" id="CHEBI:17319"/>
        <dbReference type="ChEBI" id="CHEBI:57844"/>
        <dbReference type="ChEBI" id="CHEBI:59789"/>
        <dbReference type="ChEBI" id="CHEBI:64315"/>
        <dbReference type="ChEBI" id="CHEBI:73542"/>
        <dbReference type="EC" id="4.1.3.44"/>
    </reaction>
</comment>
<keyword evidence="3" id="KW-0949">S-adenosyl-L-methionine</keyword>
<dbReference type="Gene3D" id="3.20.20.70">
    <property type="entry name" value="Aldolase class I"/>
    <property type="match status" value="1"/>
</dbReference>
<evidence type="ECO:0000256" key="7">
    <source>
        <dbReference type="ARBA" id="ARBA00023014"/>
    </source>
</evidence>
<dbReference type="Proteomes" id="UP001152797">
    <property type="component" value="Unassembled WGS sequence"/>
</dbReference>
<dbReference type="InterPro" id="IPR058240">
    <property type="entry name" value="rSAM_sf"/>
</dbReference>
<evidence type="ECO:0000256" key="9">
    <source>
        <dbReference type="ARBA" id="ARBA00049466"/>
    </source>
</evidence>
<dbReference type="SUPFAM" id="SSF102114">
    <property type="entry name" value="Radical SAM enzymes"/>
    <property type="match status" value="1"/>
</dbReference>
<evidence type="ECO:0000313" key="13">
    <source>
        <dbReference type="EMBL" id="CAL4803805.1"/>
    </source>
</evidence>
<evidence type="ECO:0000256" key="6">
    <source>
        <dbReference type="ARBA" id="ARBA00023004"/>
    </source>
</evidence>
<evidence type="ECO:0000256" key="3">
    <source>
        <dbReference type="ARBA" id="ARBA00022691"/>
    </source>
</evidence>
<dbReference type="GO" id="GO:0102521">
    <property type="term" value="F:tRNA-4-demethylwyosine synthase activity"/>
    <property type="evidence" value="ECO:0007669"/>
    <property type="project" value="UniProtKB-EC"/>
</dbReference>
<feature type="domain" description="Radical SAM core" evidence="11">
    <location>
        <begin position="366"/>
        <end position="612"/>
    </location>
</feature>
<dbReference type="InterPro" id="IPR007197">
    <property type="entry name" value="rSAM"/>
</dbReference>
<sequence length="724" mass="80595">MAALYPYGPAVAFQPSGSRALSSSGKLRFQPAVSRDEGGSNSVQLRAFSFCNILVGLGSARRFRGRNHPRSPLGVTIVRRLAGSTSTLVDSAAITKAFNEACRNGKQQAVLSLLNQHPDVIRCLVSKPVGKDRITPFSYLCWFVLCDAIETVCRDYGDEMDAEVVDHALSLVCRFGKAEALKILIRHFPEVCRKAMVRDLAEACRKSRLQVALCLLESFPQETVAALKSTSPDKTTALYWACRNGLHPVVEIFIRHPSEVMEALRLKDGEGQTGLSHACQNGHEQVVKLLIDLLPSADAADDSVTVEPSVPSAEVSQDPAMVSPDGRQLLQQQGYRLVGSHSAIKQCRWTKSAMLGEGQCYKHTFYGINSHRCMEGTPSLACANKCTFCWRGHANPVTTSWTYQTDDPKSIVSESIARHLELVENVAASPRALPERIAEARRVGHMALSLVGEPVLYPHAPELVHELHKRGISTFLVTNGQFPEELQQLSWVTQLYVSLDAPNEHDLKEISRPLFKDHWQRLRRSLEVLREKRPYQRSVARLTVLKDKNMDKDACDGYAELVQLGDCDFVEVKGATFAGWDDRTGLSMESVPWHEDVRDFAQQLSQSLPGYEIACEHEHSCSVLLAHRDRFFTPFGHWRTWIDFDAFAAAAQRGQRLPVAEFTVATPPWALADGWRAAGAQAPGFDPAEHRRAPRKSKAEYLGRSIEKEDKKRGLGRLGCWMGF</sequence>
<dbReference type="PANTHER" id="PTHR13930:SF0">
    <property type="entry name" value="S-ADENOSYL-L-METHIONINE-DEPENDENT TRNA 4-DEMETHYLWYOSINE SYNTHASE TYW1-RELATED"/>
    <property type="match status" value="1"/>
</dbReference>
<evidence type="ECO:0000256" key="10">
    <source>
        <dbReference type="PROSITE-ProRule" id="PRU00023"/>
    </source>
</evidence>
<evidence type="ECO:0000313" key="14">
    <source>
        <dbReference type="Proteomes" id="UP001152797"/>
    </source>
</evidence>
<dbReference type="InterPro" id="IPR034556">
    <property type="entry name" value="tRNA_wybutosine-synthase"/>
</dbReference>
<gene>
    <name evidence="12" type="ORF">C1SCF055_LOCUS41229</name>
</gene>
<keyword evidence="6" id="KW-0408">Iron</keyword>